<evidence type="ECO:0000256" key="1">
    <source>
        <dbReference type="SAM" id="MobiDB-lite"/>
    </source>
</evidence>
<evidence type="ECO:0008006" key="6">
    <source>
        <dbReference type="Google" id="ProtNLM"/>
    </source>
</evidence>
<protein>
    <recommendedName>
        <fullName evidence="6">Glucose/sorbosone dehydrogenase</fullName>
    </recommendedName>
</protein>
<gene>
    <name evidence="4" type="ORF">CV102_22650</name>
</gene>
<dbReference type="SUPFAM" id="SSF50952">
    <property type="entry name" value="Soluble quinoprotein glucose dehydrogenase"/>
    <property type="match status" value="1"/>
</dbReference>
<dbReference type="Pfam" id="PF07995">
    <property type="entry name" value="GSDH"/>
    <property type="match status" value="1"/>
</dbReference>
<dbReference type="Gene3D" id="3.40.50.880">
    <property type="match status" value="1"/>
</dbReference>
<dbReference type="Gene3D" id="2.120.10.30">
    <property type="entry name" value="TolB, C-terminal domain"/>
    <property type="match status" value="1"/>
</dbReference>
<dbReference type="InterPro" id="IPR029062">
    <property type="entry name" value="Class_I_gatase-like"/>
</dbReference>
<dbReference type="PANTHER" id="PTHR40469">
    <property type="entry name" value="SECRETED GLYCOSYL HYDROLASE"/>
    <property type="match status" value="1"/>
</dbReference>
<feature type="domain" description="ThuA-like" evidence="2">
    <location>
        <begin position="202"/>
        <end position="434"/>
    </location>
</feature>
<feature type="region of interest" description="Disordered" evidence="1">
    <location>
        <begin position="610"/>
        <end position="635"/>
    </location>
</feature>
<dbReference type="AlphaFoldDB" id="A0A8J8TN94"/>
<proteinExistence type="predicted"/>
<sequence length="915" mass="101196">MIVQVAMLGMAGRRYPLVLVPKQIIAANRNKFQDKRIDGQFTDSHIAIASAGRKSPPNRPKRRQLLRTIGAAGVTAVVGCLGDENLNDGDDSPSGPYFEVSRILPNDATHGTDEPLQVDATVTNTGTERDTQAIEFRLNDDEFASERVLLGPSDTESITVEFDNLQNQDPGEHTLASHSSDDSATTTLTVYDDDRLGDDPAILVLSTTAGDRHADAIEAGNEVLTSLGSVAIERHLGPTEAEDIQVDIIDDTDGNAAAFPDDMEELTHYDVVVWHNVTGNVLNEDQRAAFEEYLESGGGYVGIHAAIEAHEEWSWYEDLVGARADGRPEDVQSAELAVTDQVHPSTAGLPSVWERTDEWYDFDPNPRGDVHVLATIDEDTYEGATMTDGRADHPIAWCQEVEEGRSWYTAGGHTAENWEDDSFIYHIISGIMWAAGWIEGDATATVWDAYDRVELAGPDDLEEPMSMAIAPDGRIFCIERTGDVVIIDPESDRVTVALSLDVEHDTPRHNWGGLGIALDPAFEENGWLYLYYSPVEEDLDPDEPMPYNQLSRFPVENDEIDPDSEVEILRVHEQRQTCCHSAGALRFGPDGWLYLSTGDNVTPADAYAAIDDQSTDPNTTDARGTSGDTSDLRGKILRIRPREDGSYATHDDNLFSEARGYGDEIEEGLVRPEIFAMGLRNPFRFGVDEETGWVYVGDHGPGASSWEVDRGPIGLRNYRQIREPGNHGWPLVTGPRYPYVDYDFEAEEPNGPFDLDGPTNDSVNNDGLEELPPVEPATFYVPTGGNWDAYTDAPEDHPWEEDVWDVPDSAPFPELSDGAPKGGPLVRLPEERADDALPDYFDGKWFIAGFNTGSFHYASFDEDQELLELEPFLPDLDLRSPIDMAIGPEGRFHYIEWGTGGYESEDSRISRIEHS</sequence>
<dbReference type="InterPro" id="IPR011042">
    <property type="entry name" value="6-blade_b-propeller_TolB-like"/>
</dbReference>
<dbReference type="Proteomes" id="UP000766904">
    <property type="component" value="Unassembled WGS sequence"/>
</dbReference>
<accession>A0A8J8TN94</accession>
<organism evidence="4 5">
    <name type="scientific">Natronococcus pandeyae</name>
    <dbReference type="NCBI Taxonomy" id="2055836"/>
    <lineage>
        <taxon>Archaea</taxon>
        <taxon>Methanobacteriati</taxon>
        <taxon>Methanobacteriota</taxon>
        <taxon>Stenosarchaea group</taxon>
        <taxon>Halobacteria</taxon>
        <taxon>Halobacteriales</taxon>
        <taxon>Natrialbaceae</taxon>
        <taxon>Natronococcus</taxon>
    </lineage>
</organism>
<evidence type="ECO:0000313" key="5">
    <source>
        <dbReference type="Proteomes" id="UP000766904"/>
    </source>
</evidence>
<feature type="domain" description="Glucose/Sorbosone dehydrogenase" evidence="3">
    <location>
        <begin position="461"/>
        <end position="737"/>
    </location>
</feature>
<dbReference type="SUPFAM" id="SSF52317">
    <property type="entry name" value="Class I glutamine amidotransferase-like"/>
    <property type="match status" value="1"/>
</dbReference>
<keyword evidence="5" id="KW-1185">Reference proteome</keyword>
<evidence type="ECO:0000259" key="3">
    <source>
        <dbReference type="Pfam" id="PF07995"/>
    </source>
</evidence>
<dbReference type="PANTHER" id="PTHR40469:SF2">
    <property type="entry name" value="GALACTOSE-BINDING DOMAIN-LIKE SUPERFAMILY PROTEIN"/>
    <property type="match status" value="1"/>
</dbReference>
<reference evidence="4" key="1">
    <citation type="submission" date="2017-11" db="EMBL/GenBank/DDBJ databases">
        <authorList>
            <person name="Kajale S.C."/>
            <person name="Sharma A."/>
        </authorList>
    </citation>
    <scope>NUCLEOTIDE SEQUENCE</scope>
    <source>
        <strain evidence="4">LS1_42</strain>
    </source>
</reference>
<dbReference type="InterPro" id="IPR029010">
    <property type="entry name" value="ThuA-like"/>
</dbReference>
<dbReference type="EMBL" id="PHNJ01000018">
    <property type="protein sequence ID" value="TYL36426.1"/>
    <property type="molecule type" value="Genomic_DNA"/>
</dbReference>
<evidence type="ECO:0000259" key="2">
    <source>
        <dbReference type="Pfam" id="PF06283"/>
    </source>
</evidence>
<comment type="caution">
    <text evidence="4">The sequence shown here is derived from an EMBL/GenBank/DDBJ whole genome shotgun (WGS) entry which is preliminary data.</text>
</comment>
<name>A0A8J8TN94_9EURY</name>
<dbReference type="InterPro" id="IPR012938">
    <property type="entry name" value="Glc/Sorbosone_DH"/>
</dbReference>
<feature type="compositionally biased region" description="Polar residues" evidence="1">
    <location>
        <begin position="615"/>
        <end position="629"/>
    </location>
</feature>
<dbReference type="Pfam" id="PF06283">
    <property type="entry name" value="ThuA"/>
    <property type="match status" value="1"/>
</dbReference>
<evidence type="ECO:0000313" key="4">
    <source>
        <dbReference type="EMBL" id="TYL36426.1"/>
    </source>
</evidence>
<dbReference type="InterPro" id="IPR011041">
    <property type="entry name" value="Quinoprot_gluc/sorb_DH_b-prop"/>
</dbReference>